<dbReference type="OrthoDB" id="4005299at2759"/>
<feature type="transmembrane region" description="Helical" evidence="1">
    <location>
        <begin position="532"/>
        <end position="553"/>
    </location>
</feature>
<feature type="domain" description="Protein YTP1-like C-terminal" evidence="4">
    <location>
        <begin position="345"/>
        <end position="625"/>
    </location>
</feature>
<dbReference type="InterPro" id="IPR018825">
    <property type="entry name" value="DUF2427"/>
</dbReference>
<evidence type="ECO:0000256" key="2">
    <source>
        <dbReference type="SAM" id="SignalP"/>
    </source>
</evidence>
<reference evidence="5 6" key="1">
    <citation type="journal article" date="2018" name="Sci. Rep.">
        <title>Genome sequence of the cauliflower mushroom Sparassis crispa (Hanabiratake) and its association with beneficial usage.</title>
        <authorList>
            <person name="Kiyama R."/>
            <person name="Furutani Y."/>
            <person name="Kawaguchi K."/>
            <person name="Nakanishi T."/>
        </authorList>
    </citation>
    <scope>NUCLEOTIDE SEQUENCE [LARGE SCALE GENOMIC DNA]</scope>
</reference>
<feature type="chain" id="PRO_5019034652" evidence="2">
    <location>
        <begin position="23"/>
        <end position="642"/>
    </location>
</feature>
<dbReference type="EMBL" id="BFAD01000002">
    <property type="protein sequence ID" value="GBE79334.1"/>
    <property type="molecule type" value="Genomic_DNA"/>
</dbReference>
<dbReference type="AlphaFoldDB" id="A0A401GAY6"/>
<keyword evidence="6" id="KW-1185">Reference proteome</keyword>
<dbReference type="PANTHER" id="PTHR31685">
    <property type="entry name" value="INTEGRAL MEMBRANE PROTEIN (AFU_ORTHOLOGUE AFUA_6G12730)-RELATED"/>
    <property type="match status" value="1"/>
</dbReference>
<feature type="transmembrane region" description="Helical" evidence="1">
    <location>
        <begin position="445"/>
        <end position="464"/>
    </location>
</feature>
<proteinExistence type="predicted"/>
<feature type="transmembrane region" description="Helical" evidence="1">
    <location>
        <begin position="603"/>
        <end position="622"/>
    </location>
</feature>
<evidence type="ECO:0000313" key="6">
    <source>
        <dbReference type="Proteomes" id="UP000287166"/>
    </source>
</evidence>
<sequence length="642" mass="71559">MHARFHILPLLIPALAGALAAAAPPCHDSHDIAAPVISVPLELNSDRILYRRDERELTRRDGDHDHGGHHVEPLYELNETQVTLHHAPIPPSYWTIDMVDRVPGEHRYPGFMAVHIFFMSAAFFGALPLGIIFRSVKHAWHGFTVILFYAFCAIGLGSSMIYRKLTPDMYEGSKHGPQGYFWLFVALVISTLDALAMFVRLFNYVKALRNGEERFTFKGSWNDVILGRGSRISIGPEYTNLVEDPEELDMTELKGKDVDDESNDHDESEQWANDIHHHRRAESYPQSAASDGTLLNGRSPRHSSDILPDHVASRFPWGGKAKTPLLKKIGRGMFATTERVLVFAGLVQFITGVVTYTGGCRENYINGCLAHLIKGGIFWCYGLASFGRYLGAFSELGWAWNRAPSKQYPTAEFFECLIIFLYGASNTWMERFGARAGDPYTTKQVQHISIAVMFWFAGMVGMGIESKTIRRWLAAGSVAAIPSSVRTQEAVAEPPSYIASFNPFPALCIGITGIAMSAHFQVYVFQVQIHMLWGYLLAMFAVLRFLTYCFLWSSPPRSILPSRPPTEALASFFLVCGGLVFMFSTEEVTIAAMRQGHDDVMMFLNLSIAITCFACCWALALVGTKGYLKSHTHGAVSFHSSA</sequence>
<feature type="domain" description="DUF2427" evidence="3">
    <location>
        <begin position="110"/>
        <end position="189"/>
    </location>
</feature>
<keyword evidence="1" id="KW-0812">Transmembrane</keyword>
<dbReference type="InParanoid" id="A0A401GAY6"/>
<feature type="transmembrane region" description="Helical" evidence="1">
    <location>
        <begin position="181"/>
        <end position="202"/>
    </location>
</feature>
<dbReference type="RefSeq" id="XP_027610247.1">
    <property type="nucleotide sequence ID" value="XM_027754446.1"/>
</dbReference>
<feature type="signal peptide" evidence="2">
    <location>
        <begin position="1"/>
        <end position="22"/>
    </location>
</feature>
<name>A0A401GAY6_9APHY</name>
<feature type="transmembrane region" description="Helical" evidence="1">
    <location>
        <begin position="340"/>
        <end position="358"/>
    </location>
</feature>
<dbReference type="Pfam" id="PF10348">
    <property type="entry name" value="DUF2427"/>
    <property type="match status" value="1"/>
</dbReference>
<comment type="caution">
    <text evidence="5">The sequence shown here is derived from an EMBL/GenBank/DDBJ whole genome shotgun (WGS) entry which is preliminary data.</text>
</comment>
<feature type="transmembrane region" description="Helical" evidence="1">
    <location>
        <begin position="504"/>
        <end position="526"/>
    </location>
</feature>
<dbReference type="Pfam" id="PF10355">
    <property type="entry name" value="Ytp1"/>
    <property type="match status" value="1"/>
</dbReference>
<gene>
    <name evidence="5" type="ORF">SCP_0205320</name>
</gene>
<feature type="transmembrane region" description="Helical" evidence="1">
    <location>
        <begin position="111"/>
        <end position="133"/>
    </location>
</feature>
<accession>A0A401GAY6</accession>
<feature type="transmembrane region" description="Helical" evidence="1">
    <location>
        <begin position="565"/>
        <end position="583"/>
    </location>
</feature>
<dbReference type="STRING" id="139825.A0A401GAY6"/>
<evidence type="ECO:0000256" key="1">
    <source>
        <dbReference type="SAM" id="Phobius"/>
    </source>
</evidence>
<keyword evidence="1" id="KW-0472">Membrane</keyword>
<dbReference type="Proteomes" id="UP000287166">
    <property type="component" value="Unassembled WGS sequence"/>
</dbReference>
<evidence type="ECO:0000313" key="5">
    <source>
        <dbReference type="EMBL" id="GBE79334.1"/>
    </source>
</evidence>
<dbReference type="FunCoup" id="A0A401GAY6">
    <property type="interactions" value="19"/>
</dbReference>
<organism evidence="5 6">
    <name type="scientific">Sparassis crispa</name>
    <dbReference type="NCBI Taxonomy" id="139825"/>
    <lineage>
        <taxon>Eukaryota</taxon>
        <taxon>Fungi</taxon>
        <taxon>Dikarya</taxon>
        <taxon>Basidiomycota</taxon>
        <taxon>Agaricomycotina</taxon>
        <taxon>Agaricomycetes</taxon>
        <taxon>Polyporales</taxon>
        <taxon>Sparassidaceae</taxon>
        <taxon>Sparassis</taxon>
    </lineage>
</organism>
<evidence type="ECO:0000259" key="3">
    <source>
        <dbReference type="Pfam" id="PF10348"/>
    </source>
</evidence>
<protein>
    <submittedName>
        <fullName evidence="5">Uncharacterized membrane protein</fullName>
    </submittedName>
</protein>
<keyword evidence="1" id="KW-1133">Transmembrane helix</keyword>
<evidence type="ECO:0000259" key="4">
    <source>
        <dbReference type="Pfam" id="PF10355"/>
    </source>
</evidence>
<keyword evidence="2" id="KW-0732">Signal</keyword>
<feature type="transmembrane region" description="Helical" evidence="1">
    <location>
        <begin position="140"/>
        <end position="161"/>
    </location>
</feature>
<dbReference type="GeneID" id="38776251"/>
<feature type="transmembrane region" description="Helical" evidence="1">
    <location>
        <begin position="364"/>
        <end position="387"/>
    </location>
</feature>
<dbReference type="InterPro" id="IPR018827">
    <property type="entry name" value="YTP1_C"/>
</dbReference>
<dbReference type="PANTHER" id="PTHR31685:SF3">
    <property type="entry name" value="INTEGRAL MEMBRANE PROTEIN (AFU_ORTHOLOGUE AFUA_6G12730)"/>
    <property type="match status" value="1"/>
</dbReference>